<dbReference type="GO" id="GO:0016787">
    <property type="term" value="F:hydrolase activity"/>
    <property type="evidence" value="ECO:0007669"/>
    <property type="project" value="UniProtKB-KW"/>
</dbReference>
<gene>
    <name evidence="2" type="ORF">PQQ63_21890</name>
</gene>
<evidence type="ECO:0000313" key="2">
    <source>
        <dbReference type="EMBL" id="MFM0639344.1"/>
    </source>
</evidence>
<keyword evidence="2" id="KW-0378">Hydrolase</keyword>
<dbReference type="PANTHER" id="PTHR10992:SF872">
    <property type="entry name" value="METHYLESTERASE 11, CHLOROPLASTIC-RELATED"/>
    <property type="match status" value="1"/>
</dbReference>
<evidence type="ECO:0000313" key="3">
    <source>
        <dbReference type="Proteomes" id="UP001629432"/>
    </source>
</evidence>
<comment type="caution">
    <text evidence="2">The sequence shown here is derived from an EMBL/GenBank/DDBJ whole genome shotgun (WGS) entry which is preliminary data.</text>
</comment>
<sequence>MTPVRTPAAGMLLIHGAWQGSWAWDAWLRELAARGWTYKAVDLPGNGANVSRDAGLEVSLQTYVDALTEALAAFDGPVVVVAHSGAGVPASQLAEALPERIACLVYVAGMMLPSGMGYAELVETSAADVPDAGGIAPYLQWSDEGATTIVPTEAALEIFLHDCPPQAARQAAAKLTPQQESGRAIVTTLSAERFGSVPRIYVEALRDRSVLLPLQRKMQALVPGAIVRSIDCGHVPQLARPVELAELVCDALAGIGIASSASSASAASVASVSVGSSASQVSVDSASAAIPHSLTTGTSS</sequence>
<organism evidence="2 3">
    <name type="scientific">Paraburkholderia metrosideri</name>
    <dbReference type="NCBI Taxonomy" id="580937"/>
    <lineage>
        <taxon>Bacteria</taxon>
        <taxon>Pseudomonadati</taxon>
        <taxon>Pseudomonadota</taxon>
        <taxon>Betaproteobacteria</taxon>
        <taxon>Burkholderiales</taxon>
        <taxon>Burkholderiaceae</taxon>
        <taxon>Paraburkholderia</taxon>
    </lineage>
</organism>
<dbReference type="SUPFAM" id="SSF53474">
    <property type="entry name" value="alpha/beta-Hydrolases"/>
    <property type="match status" value="1"/>
</dbReference>
<dbReference type="PANTHER" id="PTHR10992">
    <property type="entry name" value="METHYLESTERASE FAMILY MEMBER"/>
    <property type="match status" value="1"/>
</dbReference>
<dbReference type="Gene3D" id="3.40.50.1820">
    <property type="entry name" value="alpha/beta hydrolase"/>
    <property type="match status" value="1"/>
</dbReference>
<feature type="domain" description="AB hydrolase-1" evidence="1">
    <location>
        <begin position="12"/>
        <end position="246"/>
    </location>
</feature>
<dbReference type="InterPro" id="IPR000073">
    <property type="entry name" value="AB_hydrolase_1"/>
</dbReference>
<dbReference type="RefSeq" id="WP_408338030.1">
    <property type="nucleotide sequence ID" value="NZ_JAQQCF010000020.1"/>
</dbReference>
<dbReference type="InterPro" id="IPR045889">
    <property type="entry name" value="MES/HNL"/>
</dbReference>
<dbReference type="InterPro" id="IPR029058">
    <property type="entry name" value="AB_hydrolase_fold"/>
</dbReference>
<reference evidence="2 3" key="1">
    <citation type="journal article" date="2024" name="Chem. Sci.">
        <title>Discovery of megapolipeptins by genome mining of a Burkholderiales bacteria collection.</title>
        <authorList>
            <person name="Paulo B.S."/>
            <person name="Recchia M.J.J."/>
            <person name="Lee S."/>
            <person name="Fergusson C.H."/>
            <person name="Romanowski S.B."/>
            <person name="Hernandez A."/>
            <person name="Krull N."/>
            <person name="Liu D.Y."/>
            <person name="Cavanagh H."/>
            <person name="Bos A."/>
            <person name="Gray C.A."/>
            <person name="Murphy B.T."/>
            <person name="Linington R.G."/>
            <person name="Eustaquio A.S."/>
        </authorList>
    </citation>
    <scope>NUCLEOTIDE SEQUENCE [LARGE SCALE GENOMIC DNA]</scope>
    <source>
        <strain evidence="2 3">RL17-338-BIC-A</strain>
    </source>
</reference>
<name>A0ABW9DWL8_9BURK</name>
<protein>
    <submittedName>
        <fullName evidence="2">Alpha/beta fold hydrolase</fullName>
    </submittedName>
</protein>
<proteinExistence type="predicted"/>
<dbReference type="Proteomes" id="UP001629432">
    <property type="component" value="Unassembled WGS sequence"/>
</dbReference>
<evidence type="ECO:0000259" key="1">
    <source>
        <dbReference type="Pfam" id="PF12697"/>
    </source>
</evidence>
<dbReference type="EMBL" id="JAQQCF010000020">
    <property type="protein sequence ID" value="MFM0639344.1"/>
    <property type="molecule type" value="Genomic_DNA"/>
</dbReference>
<dbReference type="Pfam" id="PF12697">
    <property type="entry name" value="Abhydrolase_6"/>
    <property type="match status" value="1"/>
</dbReference>
<keyword evidence="3" id="KW-1185">Reference proteome</keyword>
<accession>A0ABW9DWL8</accession>